<dbReference type="PANTHER" id="PTHR42678:SF34">
    <property type="entry name" value="OS04G0183300 PROTEIN"/>
    <property type="match status" value="1"/>
</dbReference>
<evidence type="ECO:0000313" key="4">
    <source>
        <dbReference type="Proteomes" id="UP001442494"/>
    </source>
</evidence>
<sequence length="559" mass="58514">MAASVAVMIGVSTSPFAAQAASLRGSSVNVVELTSAQIQLDLAAQKYTVQDLVSSYQERIDKYNPLYNAFTYLNPNALQDAAAADAVLLANNGQIPDGKLLFGVPIVIKDSMNVAGVRTTGGYSGFTSENGGVDMIPLEDSPIVARLKDAGAIILGKTNLPRFARSGSNANTSYLGPTLNSYNIDIVPGGSSTGTATAVSASFAAEGTAEETGGSIQNPAGAQALVGIKPTFGLVPTSGGIPLAGSTRDVFGPNSKTVTDAANFLTVIAGYDPSDPNSAVAIGNIPTEGYAAGLGTTSLQGKRFGLFGTGFKDVELAEETKSLYGNSISILKNLGAEVVEDPFAGTNFNTLGATFTAYGGSNTPYDLTQWLKTLDPAQSPTSVAEFQNITGIDLLAESGPLLGAFTPINGLEESVKQPNVFQTDLVQKFMDGRKTMLSLFQTVLADNKLDGLFFPQQRSEPGLLFDGSYTTTTVPEINLLGTPQVNLPGGYYASGTPFSVAFLGDMFSEASLLNYAYAFEQETRFRKAPKLVPESNPTSALLALGVFSAIVPLRRRKKV</sequence>
<proteinExistence type="predicted"/>
<dbReference type="InterPro" id="IPR023631">
    <property type="entry name" value="Amidase_dom"/>
</dbReference>
<organism evidence="3 4">
    <name type="scientific">Funiculus sociatus GB2-A5</name>
    <dbReference type="NCBI Taxonomy" id="2933946"/>
    <lineage>
        <taxon>Bacteria</taxon>
        <taxon>Bacillati</taxon>
        <taxon>Cyanobacteriota</taxon>
        <taxon>Cyanophyceae</taxon>
        <taxon>Coleofasciculales</taxon>
        <taxon>Coleofasciculaceae</taxon>
        <taxon>Funiculus</taxon>
    </lineage>
</organism>
<dbReference type="SUPFAM" id="SSF75304">
    <property type="entry name" value="Amidase signature (AS) enzymes"/>
    <property type="match status" value="1"/>
</dbReference>
<reference evidence="3 4" key="1">
    <citation type="submission" date="2022-04" db="EMBL/GenBank/DDBJ databases">
        <title>Positive selection, recombination, and allopatry shape intraspecific diversity of widespread and dominant cyanobacteria.</title>
        <authorList>
            <person name="Wei J."/>
            <person name="Shu W."/>
            <person name="Hu C."/>
        </authorList>
    </citation>
    <scope>NUCLEOTIDE SEQUENCE [LARGE SCALE GENOMIC DNA]</scope>
    <source>
        <strain evidence="3 4">GB2-A5</strain>
    </source>
</reference>
<feature type="domain" description="Amidase" evidence="2">
    <location>
        <begin position="51"/>
        <end position="513"/>
    </location>
</feature>
<dbReference type="PANTHER" id="PTHR42678">
    <property type="entry name" value="AMIDASE"/>
    <property type="match status" value="1"/>
</dbReference>
<evidence type="ECO:0000256" key="1">
    <source>
        <dbReference type="SAM" id="SignalP"/>
    </source>
</evidence>
<evidence type="ECO:0000313" key="3">
    <source>
        <dbReference type="EMBL" id="MEP0867649.1"/>
    </source>
</evidence>
<gene>
    <name evidence="3" type="ORF">NDI37_24685</name>
</gene>
<accession>A0ABV0JW15</accession>
<dbReference type="Proteomes" id="UP001442494">
    <property type="component" value="Unassembled WGS sequence"/>
</dbReference>
<protein>
    <submittedName>
        <fullName evidence="3">Amidase</fullName>
    </submittedName>
</protein>
<dbReference type="InterPro" id="IPR036928">
    <property type="entry name" value="AS_sf"/>
</dbReference>
<feature type="chain" id="PRO_5047261191" evidence="1">
    <location>
        <begin position="21"/>
        <end position="559"/>
    </location>
</feature>
<evidence type="ECO:0000259" key="2">
    <source>
        <dbReference type="Pfam" id="PF01425"/>
    </source>
</evidence>
<keyword evidence="4" id="KW-1185">Reference proteome</keyword>
<dbReference type="RefSeq" id="WP_190491099.1">
    <property type="nucleotide sequence ID" value="NZ_JAMPKK010000080.1"/>
</dbReference>
<dbReference type="Pfam" id="PF01425">
    <property type="entry name" value="Amidase"/>
    <property type="match status" value="1"/>
</dbReference>
<feature type="signal peptide" evidence="1">
    <location>
        <begin position="1"/>
        <end position="20"/>
    </location>
</feature>
<dbReference type="Gene3D" id="3.90.1300.10">
    <property type="entry name" value="Amidase signature (AS) domain"/>
    <property type="match status" value="1"/>
</dbReference>
<comment type="caution">
    <text evidence="3">The sequence shown here is derived from an EMBL/GenBank/DDBJ whole genome shotgun (WGS) entry which is preliminary data.</text>
</comment>
<name>A0ABV0JW15_9CYAN</name>
<keyword evidence="1" id="KW-0732">Signal</keyword>
<dbReference type="EMBL" id="JAMPKK010000080">
    <property type="protein sequence ID" value="MEP0867649.1"/>
    <property type="molecule type" value="Genomic_DNA"/>
</dbReference>